<dbReference type="RefSeq" id="WP_011603877.1">
    <property type="nucleotide sequence ID" value="NC_008278.1"/>
</dbReference>
<sequence>MTPTASVDFNTIEPGDLINVGADRLSGGVPAVGDVILCDDGESQQASAVLVAVEGDRLTLRLDMTSFVFTLPWPNDDRLHGESGVPPTPSCRVCPRWRQPRDTAGLRPAGIGALMMQKRDPGRAPGDAGPPVAECVVAVAAMLALILLALTHPHLP</sequence>
<proteinExistence type="predicted"/>
<name>Q0RM83_FRAAA</name>
<organism evidence="1 2">
    <name type="scientific">Frankia alni (strain DSM 45986 / CECT 9034 / ACN14a)</name>
    <dbReference type="NCBI Taxonomy" id="326424"/>
    <lineage>
        <taxon>Bacteria</taxon>
        <taxon>Bacillati</taxon>
        <taxon>Actinomycetota</taxon>
        <taxon>Actinomycetes</taxon>
        <taxon>Frankiales</taxon>
        <taxon>Frankiaceae</taxon>
        <taxon>Frankia</taxon>
    </lineage>
</organism>
<dbReference type="Proteomes" id="UP000000657">
    <property type="component" value="Chromosome"/>
</dbReference>
<evidence type="ECO:0000313" key="1">
    <source>
        <dbReference type="EMBL" id="CAJ61369.1"/>
    </source>
</evidence>
<dbReference type="HOGENOM" id="CLU_1683985_0_0_11"/>
<accession>Q0RM83</accession>
<gene>
    <name evidence="1" type="ordered locus">FRAAL2723</name>
</gene>
<dbReference type="EMBL" id="CT573213">
    <property type="protein sequence ID" value="CAJ61369.1"/>
    <property type="molecule type" value="Genomic_DNA"/>
</dbReference>
<keyword evidence="2" id="KW-1185">Reference proteome</keyword>
<dbReference type="KEGG" id="fal:FRAAL2723"/>
<reference evidence="1 2" key="1">
    <citation type="journal article" date="2007" name="Genome Res.">
        <title>Genome characteristics of facultatively symbiotic Frankia sp. strains reflect host range and host plant biogeography.</title>
        <authorList>
            <person name="Normand P."/>
            <person name="Lapierre P."/>
            <person name="Tisa L.S."/>
            <person name="Gogarten J.P."/>
            <person name="Alloisio N."/>
            <person name="Bagnarol E."/>
            <person name="Bassi C.A."/>
            <person name="Berry A.M."/>
            <person name="Bickhart D.M."/>
            <person name="Choisne N."/>
            <person name="Couloux A."/>
            <person name="Cournoyer B."/>
            <person name="Cruveiller S."/>
            <person name="Daubin V."/>
            <person name="Demange N."/>
            <person name="Francino M.P."/>
            <person name="Goltsman E."/>
            <person name="Huang Y."/>
            <person name="Kopp O.R."/>
            <person name="Labarre L."/>
            <person name="Lapidus A."/>
            <person name="Lavire C."/>
            <person name="Marechal J."/>
            <person name="Martinez M."/>
            <person name="Mastronunzio J.E."/>
            <person name="Mullin B.C."/>
            <person name="Niemann J."/>
            <person name="Pujic P."/>
            <person name="Rawnsley T."/>
            <person name="Rouy Z."/>
            <person name="Schenowitz C."/>
            <person name="Sellstedt A."/>
            <person name="Tavares F."/>
            <person name="Tomkins J.P."/>
            <person name="Vallenet D."/>
            <person name="Valverde C."/>
            <person name="Wall L.G."/>
            <person name="Wang Y."/>
            <person name="Medigue C."/>
            <person name="Benson D.R."/>
        </authorList>
    </citation>
    <scope>NUCLEOTIDE SEQUENCE [LARGE SCALE GENOMIC DNA]</scope>
    <source>
        <strain evidence="2">DSM 45986 / CECT 9034 / ACN14a</strain>
    </source>
</reference>
<evidence type="ECO:0000313" key="2">
    <source>
        <dbReference type="Proteomes" id="UP000000657"/>
    </source>
</evidence>
<dbReference type="STRING" id="326424.FRAAL2723"/>
<protein>
    <submittedName>
        <fullName evidence="1">Uncharacterized protein</fullName>
    </submittedName>
</protein>
<dbReference type="AlphaFoldDB" id="Q0RM83"/>